<evidence type="ECO:0000313" key="2">
    <source>
        <dbReference type="Proteomes" id="UP000275579"/>
    </source>
</evidence>
<sequence length="118" mass="13257">MWRDLTEASRASDVTSPVLDDHAVGGALELMKYGLRKAKKEKVVSKGAPRVNPKVIRRTSREVVLQDCVDERHWLQYKLNGELKNNVQGGHFRADATVRHGEGGWKVADLYMHETGSC</sequence>
<dbReference type="AlphaFoldDB" id="A0A3Q9KC92"/>
<evidence type="ECO:0008006" key="3">
    <source>
        <dbReference type="Google" id="ProtNLM"/>
    </source>
</evidence>
<gene>
    <name evidence="1" type="ORF">DDE74_31490</name>
</gene>
<protein>
    <recommendedName>
        <fullName evidence="3">SnoaL-like domain-containing protein</fullName>
    </recommendedName>
</protein>
<evidence type="ECO:0000313" key="1">
    <source>
        <dbReference type="EMBL" id="AZS76780.1"/>
    </source>
</evidence>
<accession>A0A3Q9KC92</accession>
<organism evidence="1 2">
    <name type="scientific">Streptomyces lydicus</name>
    <dbReference type="NCBI Taxonomy" id="47763"/>
    <lineage>
        <taxon>Bacteria</taxon>
        <taxon>Bacillati</taxon>
        <taxon>Actinomycetota</taxon>
        <taxon>Actinomycetes</taxon>
        <taxon>Kitasatosporales</taxon>
        <taxon>Streptomycetaceae</taxon>
        <taxon>Streptomyces</taxon>
    </lineage>
</organism>
<name>A0A3Q9KC92_9ACTN</name>
<dbReference type="Proteomes" id="UP000275579">
    <property type="component" value="Chromosome"/>
</dbReference>
<reference evidence="1 2" key="1">
    <citation type="submission" date="2018-04" db="EMBL/GenBank/DDBJ databases">
        <title>Complete genome sequences of Streptomyces lydicus strain WYEC and characterization of antagonistic properties of biological control agents.</title>
        <authorList>
            <person name="Mariita R.M."/>
            <person name="Sello J.K."/>
        </authorList>
    </citation>
    <scope>NUCLEOTIDE SEQUENCE [LARGE SCALE GENOMIC DNA]</scope>
    <source>
        <strain evidence="1 2">WYEC 108</strain>
    </source>
</reference>
<dbReference type="EMBL" id="CP029042">
    <property type="protein sequence ID" value="AZS76780.1"/>
    <property type="molecule type" value="Genomic_DNA"/>
</dbReference>
<proteinExistence type="predicted"/>